<dbReference type="PANTHER" id="PTHR22878:SF70">
    <property type="entry name" value="DYNEIN HEAVY CHAIN 2, AXONEMAL"/>
    <property type="match status" value="1"/>
</dbReference>
<reference evidence="2 3" key="1">
    <citation type="submission" date="2019-03" db="EMBL/GenBank/DDBJ databases">
        <title>First draft genome of Liparis tanakae, snailfish: a comprehensive survey of snailfish specific genes.</title>
        <authorList>
            <person name="Kim W."/>
            <person name="Song I."/>
            <person name="Jeong J.-H."/>
            <person name="Kim D."/>
            <person name="Kim S."/>
            <person name="Ryu S."/>
            <person name="Song J.Y."/>
            <person name="Lee S.K."/>
        </authorList>
    </citation>
    <scope>NUCLEOTIDE SEQUENCE [LARGE SCALE GENOMIC DNA]</scope>
    <source>
        <tissue evidence="2">Muscle</tissue>
    </source>
</reference>
<keyword evidence="3" id="KW-1185">Reference proteome</keyword>
<dbReference type="OrthoDB" id="5593012at2759"/>
<dbReference type="GO" id="GO:0045505">
    <property type="term" value="F:dynein intermediate chain binding"/>
    <property type="evidence" value="ECO:0007669"/>
    <property type="project" value="InterPro"/>
</dbReference>
<dbReference type="GO" id="GO:0051959">
    <property type="term" value="F:dynein light intermediate chain binding"/>
    <property type="evidence" value="ECO:0007669"/>
    <property type="project" value="InterPro"/>
</dbReference>
<dbReference type="EMBL" id="SRLO01001167">
    <property type="protein sequence ID" value="TNN40689.1"/>
    <property type="molecule type" value="Genomic_DNA"/>
</dbReference>
<evidence type="ECO:0000313" key="3">
    <source>
        <dbReference type="Proteomes" id="UP000314294"/>
    </source>
</evidence>
<sequence>MGLSLCQVPATRRAYPAATAPTGTASCPSLPPVRASGYRLESLEEEERRRRAAAERAAQWRAEEEEEEEAPEAAARRAAGRTVAALGKASRVEAARAEKARGRADWVEAAGAKRAGRELLRRQAARTGPALFARRETTRQRRARLELAREQVFQTHAARFQANTGTAAEERTARFEAARAEAHREDYARWEEDNYMIRKGFIERRHYDAMPERWLDAIVARVPPGLKDGPENQNSLQELIQECRQHYHHTIVQHAVDTTIKDPRTGEGGEEPAFAPPRTLDFSESRRRSFVRSRKLMEQNLHVLHPVMQRVSAVGIATLPPLIFQVDHSTASTPAACQSIRDNIAAQCQRSEDRIMSTWFHKVVELLTSSGALKGVPEGDVGSFYNCASTLISNQLKSLLQRSVEEFVNLFDPNNRHRSPVFALALTLDDEKMEMYPDLEACVLEILDVIANTLQSGAVTLLVDTKVPDHVLARARVTVKTAVFQNLEQPDQHLRSYVDNYDWLLNGTAQARVEKLIEEEHSFDEYTEVRTTVKLKPHSSRTGVPKLLSREGYITCPFSDGGGSLMEEFQVLVKQIGSLPVKVHFSMVQLDCEELNRGLADKAKSYSDVLLEKLIASHREQNTQICSELETIRENVLREPRSTAEMTHVIDCINDATGLAELNARIKESFQRFSFINQFHSLEPEDQELNATLFRWPQEIRHVFQLSDELMVKATLNGKQELLARRERLMVQLEALGRRTERYPLVSRVELMQKVQSVTGTHTYKYFGQIEVFTLLLRYVREVRTDWTLLHEVDEEIASINKEELFYKLAPTCYPEVEVIKASIQLHEKLFGFMLKWQRTQSRSVSS</sequence>
<comment type="caution">
    <text evidence="2">The sequence shown here is derived from an EMBL/GenBank/DDBJ whole genome shotgun (WGS) entry which is preliminary data.</text>
</comment>
<protein>
    <submittedName>
        <fullName evidence="2">Dynein heavy chain 12, axonemal</fullName>
    </submittedName>
</protein>
<dbReference type="InterPro" id="IPR026983">
    <property type="entry name" value="DHC"/>
</dbReference>
<dbReference type="GO" id="GO:0007018">
    <property type="term" value="P:microtubule-based movement"/>
    <property type="evidence" value="ECO:0007669"/>
    <property type="project" value="InterPro"/>
</dbReference>
<feature type="region of interest" description="Disordered" evidence="1">
    <location>
        <begin position="38"/>
        <end position="78"/>
    </location>
</feature>
<evidence type="ECO:0000256" key="1">
    <source>
        <dbReference type="SAM" id="MobiDB-lite"/>
    </source>
</evidence>
<dbReference type="AlphaFoldDB" id="A0A4Z2FHP9"/>
<organism evidence="2 3">
    <name type="scientific">Liparis tanakae</name>
    <name type="common">Tanaka's snailfish</name>
    <dbReference type="NCBI Taxonomy" id="230148"/>
    <lineage>
        <taxon>Eukaryota</taxon>
        <taxon>Metazoa</taxon>
        <taxon>Chordata</taxon>
        <taxon>Craniata</taxon>
        <taxon>Vertebrata</taxon>
        <taxon>Euteleostomi</taxon>
        <taxon>Actinopterygii</taxon>
        <taxon>Neopterygii</taxon>
        <taxon>Teleostei</taxon>
        <taxon>Neoteleostei</taxon>
        <taxon>Acanthomorphata</taxon>
        <taxon>Eupercaria</taxon>
        <taxon>Perciformes</taxon>
        <taxon>Cottioidei</taxon>
        <taxon>Cottales</taxon>
        <taxon>Liparidae</taxon>
        <taxon>Liparis</taxon>
    </lineage>
</organism>
<name>A0A4Z2FHP9_9TELE</name>
<proteinExistence type="predicted"/>
<dbReference type="Proteomes" id="UP000314294">
    <property type="component" value="Unassembled WGS sequence"/>
</dbReference>
<evidence type="ECO:0000313" key="2">
    <source>
        <dbReference type="EMBL" id="TNN40689.1"/>
    </source>
</evidence>
<dbReference type="GO" id="GO:0030286">
    <property type="term" value="C:dynein complex"/>
    <property type="evidence" value="ECO:0007669"/>
    <property type="project" value="InterPro"/>
</dbReference>
<dbReference type="PANTHER" id="PTHR22878">
    <property type="entry name" value="DYNEIN HEAVY CHAIN 6, AXONEMAL-LIKE-RELATED"/>
    <property type="match status" value="1"/>
</dbReference>
<gene>
    <name evidence="2" type="primary">DNAH12_1</name>
    <name evidence="2" type="ORF">EYF80_049130</name>
</gene>
<accession>A0A4Z2FHP9</accession>